<evidence type="ECO:0000256" key="2">
    <source>
        <dbReference type="ARBA" id="ARBA00023315"/>
    </source>
</evidence>
<protein>
    <submittedName>
        <fullName evidence="4">GNAT family N-acetyltransferase</fullName>
    </submittedName>
</protein>
<feature type="domain" description="N-acetyltransferase" evidence="3">
    <location>
        <begin position="8"/>
        <end position="162"/>
    </location>
</feature>
<dbReference type="Gene3D" id="3.40.630.30">
    <property type="match status" value="1"/>
</dbReference>
<dbReference type="InterPro" id="IPR000182">
    <property type="entry name" value="GNAT_dom"/>
</dbReference>
<accession>A0ABY9WZP6</accession>
<dbReference type="PROSITE" id="PS51186">
    <property type="entry name" value="GNAT"/>
    <property type="match status" value="1"/>
</dbReference>
<name>A0ABY9WZP6_9BACT</name>
<gene>
    <name evidence="4" type="ORF">F0U60_34350</name>
</gene>
<keyword evidence="2" id="KW-0012">Acyltransferase</keyword>
<dbReference type="CDD" id="cd04301">
    <property type="entry name" value="NAT_SF"/>
    <property type="match status" value="1"/>
</dbReference>
<dbReference type="Pfam" id="PF00583">
    <property type="entry name" value="Acetyltransf_1"/>
    <property type="match status" value="1"/>
</dbReference>
<keyword evidence="1" id="KW-0808">Transferase</keyword>
<evidence type="ECO:0000313" key="4">
    <source>
        <dbReference type="EMBL" id="WNG48630.1"/>
    </source>
</evidence>
<dbReference type="InterPro" id="IPR016181">
    <property type="entry name" value="Acyl_CoA_acyltransferase"/>
</dbReference>
<dbReference type="InterPro" id="IPR050832">
    <property type="entry name" value="Bact_Acetyltransf"/>
</dbReference>
<evidence type="ECO:0000259" key="3">
    <source>
        <dbReference type="PROSITE" id="PS51186"/>
    </source>
</evidence>
<dbReference type="EMBL" id="CP043494">
    <property type="protein sequence ID" value="WNG48630.1"/>
    <property type="molecule type" value="Genomic_DNA"/>
</dbReference>
<reference evidence="4 5" key="1">
    <citation type="submission" date="2019-08" db="EMBL/GenBank/DDBJ databases">
        <title>Archangium and Cystobacter genomes.</title>
        <authorList>
            <person name="Chen I.-C.K."/>
            <person name="Wielgoss S."/>
        </authorList>
    </citation>
    <scope>NUCLEOTIDE SEQUENCE [LARGE SCALE GENOMIC DNA]</scope>
    <source>
        <strain evidence="4 5">Cbm 6</strain>
    </source>
</reference>
<dbReference type="PANTHER" id="PTHR43877">
    <property type="entry name" value="AMINOALKYLPHOSPHONATE N-ACETYLTRANSFERASE-RELATED-RELATED"/>
    <property type="match status" value="1"/>
</dbReference>
<organism evidence="4 5">
    <name type="scientific">Archangium minus</name>
    <dbReference type="NCBI Taxonomy" id="83450"/>
    <lineage>
        <taxon>Bacteria</taxon>
        <taxon>Pseudomonadati</taxon>
        <taxon>Myxococcota</taxon>
        <taxon>Myxococcia</taxon>
        <taxon>Myxococcales</taxon>
        <taxon>Cystobacterineae</taxon>
        <taxon>Archangiaceae</taxon>
        <taxon>Archangium</taxon>
    </lineage>
</organism>
<evidence type="ECO:0000313" key="5">
    <source>
        <dbReference type="Proteomes" id="UP001611383"/>
    </source>
</evidence>
<dbReference type="SUPFAM" id="SSF55729">
    <property type="entry name" value="Acyl-CoA N-acyltransferases (Nat)"/>
    <property type="match status" value="1"/>
</dbReference>
<sequence length="180" mass="19638">MGISVSSFFIRDARPDDAASLWALQQAAYSPLARVLPSRPTALDESEAYLRQRLEHVPCQVVVHVGGELVAAGRIEGVAPLGELKRIAVHPARQSLGLGRMLVLALEEKARQLEFVRLRAGTRRRLPGNVAFYERLGYQLVAVEPYPAGIDDETVWLEKLLLARQGEASSSNANGGEPST</sequence>
<keyword evidence="5" id="KW-1185">Reference proteome</keyword>
<evidence type="ECO:0000256" key="1">
    <source>
        <dbReference type="ARBA" id="ARBA00022679"/>
    </source>
</evidence>
<dbReference type="Proteomes" id="UP001611383">
    <property type="component" value="Chromosome"/>
</dbReference>
<proteinExistence type="predicted"/>